<dbReference type="GO" id="GO:0003700">
    <property type="term" value="F:DNA-binding transcription factor activity"/>
    <property type="evidence" value="ECO:0007669"/>
    <property type="project" value="InterPro"/>
</dbReference>
<comment type="caution">
    <text evidence="5">The sequence shown here is derived from an EMBL/GenBank/DDBJ whole genome shotgun (WGS) entry which is preliminary data.</text>
</comment>
<dbReference type="InterPro" id="IPR018062">
    <property type="entry name" value="HTH_AraC-typ_CS"/>
</dbReference>
<dbReference type="Proteomes" id="UP001141950">
    <property type="component" value="Unassembled WGS sequence"/>
</dbReference>
<evidence type="ECO:0000256" key="1">
    <source>
        <dbReference type="ARBA" id="ARBA00023015"/>
    </source>
</evidence>
<dbReference type="InterPro" id="IPR014710">
    <property type="entry name" value="RmlC-like_jellyroll"/>
</dbReference>
<dbReference type="InterPro" id="IPR003313">
    <property type="entry name" value="AraC-bd"/>
</dbReference>
<dbReference type="InterPro" id="IPR009057">
    <property type="entry name" value="Homeodomain-like_sf"/>
</dbReference>
<evidence type="ECO:0000256" key="2">
    <source>
        <dbReference type="ARBA" id="ARBA00023125"/>
    </source>
</evidence>
<organism evidence="5 6">
    <name type="scientific">Paenibacillus soyae</name>
    <dbReference type="NCBI Taxonomy" id="2969249"/>
    <lineage>
        <taxon>Bacteria</taxon>
        <taxon>Bacillati</taxon>
        <taxon>Bacillota</taxon>
        <taxon>Bacilli</taxon>
        <taxon>Bacillales</taxon>
        <taxon>Paenibacillaceae</taxon>
        <taxon>Paenibacillus</taxon>
    </lineage>
</organism>
<dbReference type="AlphaFoldDB" id="A0A9X2SA94"/>
<name>A0A9X2SA94_9BACL</name>
<dbReference type="PANTHER" id="PTHR43280">
    <property type="entry name" value="ARAC-FAMILY TRANSCRIPTIONAL REGULATOR"/>
    <property type="match status" value="1"/>
</dbReference>
<dbReference type="PROSITE" id="PS00041">
    <property type="entry name" value="HTH_ARAC_FAMILY_1"/>
    <property type="match status" value="1"/>
</dbReference>
<accession>A0A9X2SA94</accession>
<evidence type="ECO:0000259" key="4">
    <source>
        <dbReference type="PROSITE" id="PS01124"/>
    </source>
</evidence>
<keyword evidence="1" id="KW-0805">Transcription regulation</keyword>
<dbReference type="RefSeq" id="WP_257449715.1">
    <property type="nucleotide sequence ID" value="NZ_JANIPJ010000016.1"/>
</dbReference>
<reference evidence="5" key="1">
    <citation type="submission" date="2022-08" db="EMBL/GenBank/DDBJ databases">
        <title>The genomic sequence of strain Paenibacillus sp. SCIV0701.</title>
        <authorList>
            <person name="Zhao H."/>
        </authorList>
    </citation>
    <scope>NUCLEOTIDE SEQUENCE</scope>
    <source>
        <strain evidence="5">SCIV0701</strain>
    </source>
</reference>
<protein>
    <submittedName>
        <fullName evidence="5">AraC family transcriptional regulator</fullName>
    </submittedName>
</protein>
<dbReference type="GO" id="GO:0043565">
    <property type="term" value="F:sequence-specific DNA binding"/>
    <property type="evidence" value="ECO:0007669"/>
    <property type="project" value="InterPro"/>
</dbReference>
<evidence type="ECO:0000256" key="3">
    <source>
        <dbReference type="ARBA" id="ARBA00023163"/>
    </source>
</evidence>
<dbReference type="Pfam" id="PF02311">
    <property type="entry name" value="AraC_binding"/>
    <property type="match status" value="1"/>
</dbReference>
<sequence>MLPFRLFHHTGELDLPLSLYSCGLHPQHAIDRPIGYPTFQCMICFAGSGTFQLEGTPSIELRRGELMFVPSKLAHSYSPSETEPWILGYMGFEGSFADSFLGALRLPMMKPIAINEHEVVQLESELRQLWHMSEREGENAYREASTKIYHLLTYIAAIVCKEKPVPSNRSHAGTKEQLCISVQYMEQHYMEDLSLANIAYAVGYSKQHFQRKFKELYGMNPKPYLQRLRLLKGIQLLEEDSGLSIGEIAARVGMELNYFVRLFKWKHGTTPAKYRSSFREFSREFGERHKP</sequence>
<dbReference type="SUPFAM" id="SSF51215">
    <property type="entry name" value="Regulatory protein AraC"/>
    <property type="match status" value="1"/>
</dbReference>
<evidence type="ECO:0000313" key="6">
    <source>
        <dbReference type="Proteomes" id="UP001141950"/>
    </source>
</evidence>
<dbReference type="SUPFAM" id="SSF46689">
    <property type="entry name" value="Homeodomain-like"/>
    <property type="match status" value="2"/>
</dbReference>
<proteinExistence type="predicted"/>
<dbReference type="PROSITE" id="PS01124">
    <property type="entry name" value="HTH_ARAC_FAMILY_2"/>
    <property type="match status" value="1"/>
</dbReference>
<evidence type="ECO:0000313" key="5">
    <source>
        <dbReference type="EMBL" id="MCR2806359.1"/>
    </source>
</evidence>
<keyword evidence="6" id="KW-1185">Reference proteome</keyword>
<feature type="domain" description="HTH araC/xylS-type" evidence="4">
    <location>
        <begin position="179"/>
        <end position="277"/>
    </location>
</feature>
<keyword evidence="2" id="KW-0238">DNA-binding</keyword>
<keyword evidence="3" id="KW-0804">Transcription</keyword>
<dbReference type="PANTHER" id="PTHR43280:SF2">
    <property type="entry name" value="HTH-TYPE TRANSCRIPTIONAL REGULATOR EXSA"/>
    <property type="match status" value="1"/>
</dbReference>
<dbReference type="Pfam" id="PF12833">
    <property type="entry name" value="HTH_18"/>
    <property type="match status" value="1"/>
</dbReference>
<dbReference type="Gene3D" id="1.10.10.60">
    <property type="entry name" value="Homeodomain-like"/>
    <property type="match status" value="2"/>
</dbReference>
<dbReference type="SMART" id="SM00342">
    <property type="entry name" value="HTH_ARAC"/>
    <property type="match status" value="1"/>
</dbReference>
<dbReference type="EMBL" id="JANIPJ010000016">
    <property type="protein sequence ID" value="MCR2806359.1"/>
    <property type="molecule type" value="Genomic_DNA"/>
</dbReference>
<dbReference type="InterPro" id="IPR018060">
    <property type="entry name" value="HTH_AraC"/>
</dbReference>
<gene>
    <name evidence="5" type="ORF">NQZ67_20980</name>
</gene>
<dbReference type="Gene3D" id="2.60.120.10">
    <property type="entry name" value="Jelly Rolls"/>
    <property type="match status" value="1"/>
</dbReference>
<dbReference type="InterPro" id="IPR037923">
    <property type="entry name" value="HTH-like"/>
</dbReference>